<name>A0A0K2UL62_LEPSM</name>
<organism evidence="1">
    <name type="scientific">Lepeophtheirus salmonis</name>
    <name type="common">Salmon louse</name>
    <name type="synonym">Caligus salmonis</name>
    <dbReference type="NCBI Taxonomy" id="72036"/>
    <lineage>
        <taxon>Eukaryota</taxon>
        <taxon>Metazoa</taxon>
        <taxon>Ecdysozoa</taxon>
        <taxon>Arthropoda</taxon>
        <taxon>Crustacea</taxon>
        <taxon>Multicrustacea</taxon>
        <taxon>Hexanauplia</taxon>
        <taxon>Copepoda</taxon>
        <taxon>Siphonostomatoida</taxon>
        <taxon>Caligidae</taxon>
        <taxon>Lepeophtheirus</taxon>
    </lineage>
</organism>
<protein>
    <submittedName>
        <fullName evidence="1">Uncharacterized protein</fullName>
    </submittedName>
</protein>
<dbReference type="EMBL" id="HACA01021638">
    <property type="protein sequence ID" value="CDW38999.1"/>
    <property type="molecule type" value="Transcribed_RNA"/>
</dbReference>
<sequence>MNFEERRSPSEWFIVTSSRYKDRPWKIEWLISKMQCIIYAMTHNNQELPSRLHAYDVSQAIILN</sequence>
<dbReference type="AlphaFoldDB" id="A0A0K2UL62"/>
<reference evidence="1" key="1">
    <citation type="submission" date="2014-05" db="EMBL/GenBank/DDBJ databases">
        <authorList>
            <person name="Chronopoulou M."/>
        </authorList>
    </citation>
    <scope>NUCLEOTIDE SEQUENCE</scope>
    <source>
        <tissue evidence="1">Whole organism</tissue>
    </source>
</reference>
<proteinExistence type="predicted"/>
<evidence type="ECO:0000313" key="1">
    <source>
        <dbReference type="EMBL" id="CDW38999.1"/>
    </source>
</evidence>
<accession>A0A0K2UL62</accession>